<dbReference type="EMBL" id="CP113361">
    <property type="protein sequence ID" value="WAI01081.1"/>
    <property type="molecule type" value="Genomic_DNA"/>
</dbReference>
<evidence type="ECO:0000313" key="1">
    <source>
        <dbReference type="EMBL" id="WAI01081.1"/>
    </source>
</evidence>
<sequence length="311" mass="35080">MKKRIEMRALSVLLALLLVSVVMVSAGSAQQESNDTEIIKTSLTELLDEQVIDYNQAVSVQDHQKIMQSVEKIDSTLLKLSKIGYTADLSSTSQMMKGQNNEYIPTTVKYEIKEISRDDVKQGHSFTASEEQLKVYNELKGEHITTGEFLENVFPDALNGMSESTKQFIYQQPFICSEDQNTGLSTNDQTEEQQLLDGLPFIVVHPESSLNQRLFSMTVDFESYSRVWLPNPWYTIPYMSVASDLEKDNGITYALDYKDGCNVYEMKAGFAYTVLSSGNYKTTGGHIAEVGPLYFPPVQTYFTDTGWTYIS</sequence>
<accession>A0A9X9S3M6</accession>
<name>A0A9X9S3M6_METOG</name>
<organism evidence="1 2">
    <name type="scientific">Methanogenium organophilum</name>
    <dbReference type="NCBI Taxonomy" id="2199"/>
    <lineage>
        <taxon>Archaea</taxon>
        <taxon>Methanobacteriati</taxon>
        <taxon>Methanobacteriota</taxon>
        <taxon>Stenosarchaea group</taxon>
        <taxon>Methanomicrobia</taxon>
        <taxon>Methanomicrobiales</taxon>
        <taxon>Methanomicrobiaceae</taxon>
        <taxon>Methanogenium</taxon>
    </lineage>
</organism>
<evidence type="ECO:0000313" key="2">
    <source>
        <dbReference type="Proteomes" id="UP001163096"/>
    </source>
</evidence>
<protein>
    <submittedName>
        <fullName evidence="1">Uncharacterized protein</fullName>
    </submittedName>
</protein>
<dbReference type="GeneID" id="76835789"/>
<dbReference type="RefSeq" id="WP_268186295.1">
    <property type="nucleotide sequence ID" value="NZ_CP113361.1"/>
</dbReference>
<keyword evidence="2" id="KW-1185">Reference proteome</keyword>
<reference evidence="1" key="1">
    <citation type="submission" date="2022-11" db="EMBL/GenBank/DDBJ databases">
        <title>Complete genome sequence of Methanogenium organophilum DSM 3596.</title>
        <authorList>
            <person name="Chen S.-C."/>
            <person name="Lai S.-J."/>
            <person name="You Y.-T."/>
        </authorList>
    </citation>
    <scope>NUCLEOTIDE SEQUENCE</scope>
    <source>
        <strain evidence="1">DSM 3596</strain>
    </source>
</reference>
<gene>
    <name evidence="1" type="ORF">OU421_11765</name>
</gene>
<dbReference type="KEGG" id="mou:OU421_11765"/>
<dbReference type="AlphaFoldDB" id="A0A9X9S3M6"/>
<proteinExistence type="predicted"/>
<dbReference type="Proteomes" id="UP001163096">
    <property type="component" value="Chromosome"/>
</dbReference>